<gene>
    <name evidence="2" type="ORF">Cpir12675_005311</name>
</gene>
<evidence type="ECO:0000256" key="1">
    <source>
        <dbReference type="SAM" id="Phobius"/>
    </source>
</evidence>
<accession>A0ABR3YRS0</accession>
<evidence type="ECO:0000313" key="3">
    <source>
        <dbReference type="Proteomes" id="UP001583280"/>
    </source>
</evidence>
<reference evidence="2 3" key="1">
    <citation type="journal article" date="2024" name="IMA Fungus">
        <title>IMA Genome - F19 : A genome assembly and annotation guide to empower mycologists, including annotated draft genome sequences of Ceratocystis pirilliformis, Diaporthe australafricana, Fusarium ophioides, Paecilomyces lecythidis, and Sporothrix stenoceras.</title>
        <authorList>
            <person name="Aylward J."/>
            <person name="Wilson A.M."/>
            <person name="Visagie C.M."/>
            <person name="Spraker J."/>
            <person name="Barnes I."/>
            <person name="Buitendag C."/>
            <person name="Ceriani C."/>
            <person name="Del Mar Angel L."/>
            <person name="du Plessis D."/>
            <person name="Fuchs T."/>
            <person name="Gasser K."/>
            <person name="Kramer D."/>
            <person name="Li W."/>
            <person name="Munsamy K."/>
            <person name="Piso A."/>
            <person name="Price J.L."/>
            <person name="Sonnekus B."/>
            <person name="Thomas C."/>
            <person name="van der Nest A."/>
            <person name="van Dijk A."/>
            <person name="van Heerden A."/>
            <person name="van Vuuren N."/>
            <person name="Yilmaz N."/>
            <person name="Duong T.A."/>
            <person name="van der Merwe N.A."/>
            <person name="Wingfield M.J."/>
            <person name="Wingfield B.D."/>
        </authorList>
    </citation>
    <scope>NUCLEOTIDE SEQUENCE [LARGE SCALE GENOMIC DNA]</scope>
    <source>
        <strain evidence="2 3">CMW 12675</strain>
    </source>
</reference>
<keyword evidence="3" id="KW-1185">Reference proteome</keyword>
<keyword evidence="1" id="KW-0472">Membrane</keyword>
<name>A0ABR3YRS0_9PEZI</name>
<organism evidence="2 3">
    <name type="scientific">Ceratocystis pirilliformis</name>
    <dbReference type="NCBI Taxonomy" id="259994"/>
    <lineage>
        <taxon>Eukaryota</taxon>
        <taxon>Fungi</taxon>
        <taxon>Dikarya</taxon>
        <taxon>Ascomycota</taxon>
        <taxon>Pezizomycotina</taxon>
        <taxon>Sordariomycetes</taxon>
        <taxon>Hypocreomycetidae</taxon>
        <taxon>Microascales</taxon>
        <taxon>Ceratocystidaceae</taxon>
        <taxon>Ceratocystis</taxon>
    </lineage>
</organism>
<evidence type="ECO:0000313" key="2">
    <source>
        <dbReference type="EMBL" id="KAL1890587.1"/>
    </source>
</evidence>
<protein>
    <submittedName>
        <fullName evidence="2">Uncharacterized protein</fullName>
    </submittedName>
</protein>
<keyword evidence="1" id="KW-1133">Transmembrane helix</keyword>
<keyword evidence="1" id="KW-0812">Transmembrane</keyword>
<dbReference type="EMBL" id="JAWDJO010000178">
    <property type="protein sequence ID" value="KAL1890587.1"/>
    <property type="molecule type" value="Genomic_DNA"/>
</dbReference>
<sequence length="133" mass="14879">MKSTQEQLDAYSVAQLRECLCLSSSRFEEKSFPQGAYFSSDDSSRFATVRHLVLWLGALVVEPGVVLLEVAMSRARRQDSRDGASVQRFHPVHLEWLQESQRLSKVIGVWAVVPNPVLAIGPECVVLSAPRLR</sequence>
<comment type="caution">
    <text evidence="2">The sequence shown here is derived from an EMBL/GenBank/DDBJ whole genome shotgun (WGS) entry which is preliminary data.</text>
</comment>
<proteinExistence type="predicted"/>
<dbReference type="Proteomes" id="UP001583280">
    <property type="component" value="Unassembled WGS sequence"/>
</dbReference>
<feature type="transmembrane region" description="Helical" evidence="1">
    <location>
        <begin position="52"/>
        <end position="71"/>
    </location>
</feature>